<protein>
    <submittedName>
        <fullName evidence="1">Uncharacterized protein</fullName>
    </submittedName>
</protein>
<reference evidence="2" key="1">
    <citation type="journal article" date="2017" name="Proc. Natl. Acad. Sci. U.S.A.">
        <title>Simulation of Deepwater Horizon oil plume reveals substrate specialization within a complex community of hydrocarbon-degraders.</title>
        <authorList>
            <person name="Hu P."/>
            <person name="Dubinsky E.A."/>
            <person name="Probst A.J."/>
            <person name="Wang J."/>
            <person name="Sieber C.M.K."/>
            <person name="Tom L.M."/>
            <person name="Gardinali P."/>
            <person name="Banfield J.F."/>
            <person name="Atlas R.M."/>
            <person name="Andersen G.L."/>
        </authorList>
    </citation>
    <scope>NUCLEOTIDE SEQUENCE [LARGE SCALE GENOMIC DNA]</scope>
</reference>
<name>A0A1Y5FBM0_9BACT</name>
<comment type="caution">
    <text evidence="1">The sequence shown here is derived from an EMBL/GenBank/DDBJ whole genome shotgun (WGS) entry which is preliminary data.</text>
</comment>
<accession>A0A1Y5FBM0</accession>
<dbReference type="EMBL" id="MAAO01000002">
    <property type="protein sequence ID" value="OUR99508.1"/>
    <property type="molecule type" value="Genomic_DNA"/>
</dbReference>
<evidence type="ECO:0000313" key="2">
    <source>
        <dbReference type="Proteomes" id="UP000196531"/>
    </source>
</evidence>
<sequence>MNFQLNKVEIKEVTQVLDHYRSDLKIETRRTMDYRYKETLNREMEVLNGLLDKFRVKKDGK</sequence>
<proteinExistence type="predicted"/>
<dbReference type="Proteomes" id="UP000196531">
    <property type="component" value="Unassembled WGS sequence"/>
</dbReference>
<dbReference type="AlphaFoldDB" id="A0A1Y5FBM0"/>
<gene>
    <name evidence="1" type="ORF">A9Q84_00375</name>
</gene>
<evidence type="ECO:0000313" key="1">
    <source>
        <dbReference type="EMBL" id="OUR99508.1"/>
    </source>
</evidence>
<organism evidence="1 2">
    <name type="scientific">Halobacteriovorax marinus</name>
    <dbReference type="NCBI Taxonomy" id="97084"/>
    <lineage>
        <taxon>Bacteria</taxon>
        <taxon>Pseudomonadati</taxon>
        <taxon>Bdellovibrionota</taxon>
        <taxon>Bacteriovoracia</taxon>
        <taxon>Bacteriovoracales</taxon>
        <taxon>Halobacteriovoraceae</taxon>
        <taxon>Halobacteriovorax</taxon>
    </lineage>
</organism>